<accession>A0A7G9QHZ1</accession>
<dbReference type="AlphaFoldDB" id="A0A7G9QHZ1"/>
<keyword evidence="1" id="KW-0812">Transmembrane</keyword>
<dbReference type="EMBL" id="CP060723">
    <property type="protein sequence ID" value="QNN42966.1"/>
    <property type="molecule type" value="Genomic_DNA"/>
</dbReference>
<keyword evidence="1" id="KW-0472">Membrane</keyword>
<dbReference type="Proteomes" id="UP000515806">
    <property type="component" value="Chromosome"/>
</dbReference>
<evidence type="ECO:0000256" key="1">
    <source>
        <dbReference type="SAM" id="Phobius"/>
    </source>
</evidence>
<evidence type="ECO:0000313" key="2">
    <source>
        <dbReference type="EMBL" id="QNN42966.1"/>
    </source>
</evidence>
<proteinExistence type="predicted"/>
<evidence type="ECO:0000313" key="3">
    <source>
        <dbReference type="Proteomes" id="UP000515806"/>
    </source>
</evidence>
<dbReference type="KEGG" id="proe:H9L23_02335"/>
<reference evidence="2 3" key="1">
    <citation type="submission" date="2020-08" db="EMBL/GenBank/DDBJ databases">
        <title>Genome sequence of Pedobacter roseus KACC 11594T.</title>
        <authorList>
            <person name="Hyun D.-W."/>
            <person name="Bae J.-W."/>
        </authorList>
    </citation>
    <scope>NUCLEOTIDE SEQUENCE [LARGE SCALE GENOMIC DNA]</scope>
    <source>
        <strain evidence="2 3">KACC 11594</strain>
    </source>
</reference>
<keyword evidence="1" id="KW-1133">Transmembrane helix</keyword>
<feature type="transmembrane region" description="Helical" evidence="1">
    <location>
        <begin position="7"/>
        <end position="28"/>
    </location>
</feature>
<protein>
    <submittedName>
        <fullName evidence="2">Uncharacterized protein</fullName>
    </submittedName>
</protein>
<sequence>MKKKTKIWTIVIVSIVAISNLPPINYFWQESYSYQNIDGSFNYIEQPGKGLDYKVGKIRFERFQKQNPNKDQNLYRTFTLKPWRFWEWWRMIEHIERFNLPYYQKKGRVD</sequence>
<dbReference type="RefSeq" id="WP_187593486.1">
    <property type="nucleotide sequence ID" value="NZ_CP060723.1"/>
</dbReference>
<name>A0A7G9QHZ1_9SPHI</name>
<gene>
    <name evidence="2" type="ORF">H9L23_02335</name>
</gene>
<organism evidence="2 3">
    <name type="scientific">Pedobacter roseus</name>
    <dbReference type="NCBI Taxonomy" id="336820"/>
    <lineage>
        <taxon>Bacteria</taxon>
        <taxon>Pseudomonadati</taxon>
        <taxon>Bacteroidota</taxon>
        <taxon>Sphingobacteriia</taxon>
        <taxon>Sphingobacteriales</taxon>
        <taxon>Sphingobacteriaceae</taxon>
        <taxon>Pedobacter</taxon>
    </lineage>
</organism>
<keyword evidence="3" id="KW-1185">Reference proteome</keyword>